<evidence type="ECO:0000313" key="3">
    <source>
        <dbReference type="Proteomes" id="UP001552299"/>
    </source>
</evidence>
<evidence type="ECO:0000259" key="1">
    <source>
        <dbReference type="Pfam" id="PF00931"/>
    </source>
</evidence>
<dbReference type="InterPro" id="IPR027417">
    <property type="entry name" value="P-loop_NTPase"/>
</dbReference>
<dbReference type="Gene3D" id="3.40.50.300">
    <property type="entry name" value="P-loop containing nucleotide triphosphate hydrolases"/>
    <property type="match status" value="1"/>
</dbReference>
<dbReference type="SUPFAM" id="SSF52540">
    <property type="entry name" value="P-loop containing nucleoside triphosphate hydrolases"/>
    <property type="match status" value="1"/>
</dbReference>
<comment type="caution">
    <text evidence="2">The sequence shown here is derived from an EMBL/GenBank/DDBJ whole genome shotgun (WGS) entry which is preliminary data.</text>
</comment>
<proteinExistence type="predicted"/>
<dbReference type="Proteomes" id="UP001552299">
    <property type="component" value="Unassembled WGS sequence"/>
</dbReference>
<dbReference type="InterPro" id="IPR002182">
    <property type="entry name" value="NB-ARC"/>
</dbReference>
<dbReference type="EMBL" id="JANQDX010000008">
    <property type="protein sequence ID" value="KAL0920667.1"/>
    <property type="molecule type" value="Genomic_DNA"/>
</dbReference>
<sequence>MLSDLFISDLSVLLMEPLRSIPSLNGLKEKNFLVLRSLSVRRLPFEKEDVAAETKRAHNDEVVSFPNEAEQWFLKQVKIIIYILSHFFYINHLSVLEGYLPLYLSLSVSFGNIFKPKPFRWANTHEMGHIMVLMNYVINCLDIFQLKRNFTSFLFESGRKILKIDPNLKRLEESVQKLDKGFLHLLDNTKQEKKEPEVDLYKTRETGSLPKNDLIGRVLMQWLRKPSNEEHQALVNGSDLYINISLLSIVGHGGMGKTTLLQHICEDEMTKEFDHKIYAGISQNE</sequence>
<name>A0ABD0VDJ3_DENTH</name>
<evidence type="ECO:0000313" key="2">
    <source>
        <dbReference type="EMBL" id="KAL0920667.1"/>
    </source>
</evidence>
<reference evidence="2 3" key="1">
    <citation type="journal article" date="2024" name="Plant Biotechnol. J.">
        <title>Dendrobium thyrsiflorum genome and its molecular insights into genes involved in important horticultural traits.</title>
        <authorList>
            <person name="Chen B."/>
            <person name="Wang J.Y."/>
            <person name="Zheng P.J."/>
            <person name="Li K.L."/>
            <person name="Liang Y.M."/>
            <person name="Chen X.F."/>
            <person name="Zhang C."/>
            <person name="Zhao X."/>
            <person name="He X."/>
            <person name="Zhang G.Q."/>
            <person name="Liu Z.J."/>
            <person name="Xu Q."/>
        </authorList>
    </citation>
    <scope>NUCLEOTIDE SEQUENCE [LARGE SCALE GENOMIC DNA]</scope>
    <source>
        <strain evidence="2">GZMU011</strain>
    </source>
</reference>
<gene>
    <name evidence="2" type="ORF">M5K25_009822</name>
</gene>
<dbReference type="AlphaFoldDB" id="A0ABD0VDJ3"/>
<accession>A0ABD0VDJ3</accession>
<organism evidence="2 3">
    <name type="scientific">Dendrobium thyrsiflorum</name>
    <name type="common">Pinecone-like raceme dendrobium</name>
    <name type="synonym">Orchid</name>
    <dbReference type="NCBI Taxonomy" id="117978"/>
    <lineage>
        <taxon>Eukaryota</taxon>
        <taxon>Viridiplantae</taxon>
        <taxon>Streptophyta</taxon>
        <taxon>Embryophyta</taxon>
        <taxon>Tracheophyta</taxon>
        <taxon>Spermatophyta</taxon>
        <taxon>Magnoliopsida</taxon>
        <taxon>Liliopsida</taxon>
        <taxon>Asparagales</taxon>
        <taxon>Orchidaceae</taxon>
        <taxon>Epidendroideae</taxon>
        <taxon>Malaxideae</taxon>
        <taxon>Dendrobiinae</taxon>
        <taxon>Dendrobium</taxon>
    </lineage>
</organism>
<feature type="domain" description="NB-ARC" evidence="1">
    <location>
        <begin position="243"/>
        <end position="284"/>
    </location>
</feature>
<keyword evidence="3" id="KW-1185">Reference proteome</keyword>
<protein>
    <recommendedName>
        <fullName evidence="1">NB-ARC domain-containing protein</fullName>
    </recommendedName>
</protein>
<dbReference type="Pfam" id="PF00931">
    <property type="entry name" value="NB-ARC"/>
    <property type="match status" value="1"/>
</dbReference>